<accession>A0AAX3EQ51</accession>
<dbReference type="RefSeq" id="WP_264398883.1">
    <property type="nucleotide sequence ID" value="NZ_CP101183.1"/>
</dbReference>
<protein>
    <submittedName>
        <fullName evidence="2">Uncharacterized protein</fullName>
    </submittedName>
</protein>
<keyword evidence="3" id="KW-1185">Reference proteome</keyword>
<keyword evidence="1" id="KW-0812">Transmembrane</keyword>
<feature type="transmembrane region" description="Helical" evidence="1">
    <location>
        <begin position="64"/>
        <end position="85"/>
    </location>
</feature>
<evidence type="ECO:0000313" key="3">
    <source>
        <dbReference type="Proteomes" id="UP001163293"/>
    </source>
</evidence>
<gene>
    <name evidence="2" type="ORF">NL394_23505</name>
</gene>
<keyword evidence="2" id="KW-0614">Plasmid</keyword>
<proteinExistence type="predicted"/>
<keyword evidence="1" id="KW-0472">Membrane</keyword>
<evidence type="ECO:0000313" key="2">
    <source>
        <dbReference type="EMBL" id="UYW00119.1"/>
    </source>
</evidence>
<dbReference type="AlphaFoldDB" id="A0AAX3EQ51"/>
<dbReference type="EMBL" id="CP101189">
    <property type="protein sequence ID" value="UYW00119.1"/>
    <property type="molecule type" value="Genomic_DNA"/>
</dbReference>
<geneLocation type="plasmid" evidence="2 3">
    <name>unnamed4</name>
</geneLocation>
<reference evidence="2" key="1">
    <citation type="submission" date="2022-07" db="EMBL/GenBank/DDBJ databases">
        <authorList>
            <person name="Wu T."/>
        </authorList>
    </citation>
    <scope>NUCLEOTIDE SEQUENCE</scope>
    <source>
        <strain evidence="2">SD-1</strain>
        <plasmid evidence="2">unnamed4</plasmid>
    </source>
</reference>
<evidence type="ECO:0000256" key="1">
    <source>
        <dbReference type="SAM" id="Phobius"/>
    </source>
</evidence>
<sequence length="116" mass="11343">MFAQIAGSVVSAVPQVGGAVPAEGIFGAINSFSAEAQGAISSVLVVAGIVIALLISLNKRNVPGVIMGIVVGGLIAGLGVLVGVFSNMAKEEFASPAQVEDVAIVQVVEGADGGLV</sequence>
<keyword evidence="1" id="KW-1133">Transmembrane helix</keyword>
<name>A0AAX3EQ51_PAEUR</name>
<organism evidence="2 3">
    <name type="scientific">Paenarthrobacter ureafaciens</name>
    <dbReference type="NCBI Taxonomy" id="37931"/>
    <lineage>
        <taxon>Bacteria</taxon>
        <taxon>Bacillati</taxon>
        <taxon>Actinomycetota</taxon>
        <taxon>Actinomycetes</taxon>
        <taxon>Micrococcales</taxon>
        <taxon>Micrococcaceae</taxon>
        <taxon>Paenarthrobacter</taxon>
    </lineage>
</organism>
<dbReference type="Proteomes" id="UP001163293">
    <property type="component" value="Plasmid unnamed4"/>
</dbReference>
<feature type="transmembrane region" description="Helical" evidence="1">
    <location>
        <begin position="37"/>
        <end position="57"/>
    </location>
</feature>